<keyword evidence="4 5" id="KW-0472">Membrane</keyword>
<keyword evidence="10" id="KW-1185">Reference proteome</keyword>
<feature type="transmembrane region" description="Helical" evidence="7">
    <location>
        <begin position="141"/>
        <end position="159"/>
    </location>
</feature>
<evidence type="ECO:0000313" key="9">
    <source>
        <dbReference type="EMBL" id="KAK7757870.1"/>
    </source>
</evidence>
<sequence length="368" mass="41039">MRDPFPIPPIPALTKAIQPWADYLALPTLPLHIHEIVIIAAFYQFVHGVVSPAISSRLFPVKYAALGKRKRLSWDVHVVSLVQSTTINTIALWVILFDDELRGMDWQERLWGYDGASGMVQALAAGYFLWDLIMTASHVDIFGLGMLAHAISALLVYSFGFRPFVNYYSCNFILWELSSPFLNVHWFFDKLGMTGTKPQLYNGLALIAMFFSCRLVWGTYQSFLVAKDIWSGLNNKPTLLAAGASSEAYVNATLPAQYAQTMQYATESTGVPLWVAAIYVGSNLTLNSLNFYWFFKMIDAVRKRFDPKQQEKHAQQSENKTEPAVGATGTDEQAEGVATGVDGDAELKLRPRRGTLLDGEEAETPPPI</sequence>
<feature type="transmembrane region" description="Helical" evidence="7">
    <location>
        <begin position="36"/>
        <end position="55"/>
    </location>
</feature>
<feature type="compositionally biased region" description="Basic and acidic residues" evidence="6">
    <location>
        <begin position="308"/>
        <end position="321"/>
    </location>
</feature>
<feature type="domain" description="TLC" evidence="8">
    <location>
        <begin position="69"/>
        <end position="306"/>
    </location>
</feature>
<feature type="transmembrane region" description="Helical" evidence="7">
    <location>
        <begin position="200"/>
        <end position="220"/>
    </location>
</feature>
<reference evidence="9 10" key="1">
    <citation type="submission" date="2024-02" db="EMBL/GenBank/DDBJ databases">
        <title>De novo assembly and annotation of 12 fungi associated with fruit tree decline syndrome in Ontario, Canada.</title>
        <authorList>
            <person name="Sulman M."/>
            <person name="Ellouze W."/>
            <person name="Ilyukhin E."/>
        </authorList>
    </citation>
    <scope>NUCLEOTIDE SEQUENCE [LARGE SCALE GENOMIC DNA]</scope>
    <source>
        <strain evidence="9 10">M11/M66-122</strain>
    </source>
</reference>
<dbReference type="PANTHER" id="PTHR13439">
    <property type="entry name" value="CT120 PROTEIN"/>
    <property type="match status" value="1"/>
</dbReference>
<dbReference type="Proteomes" id="UP001320420">
    <property type="component" value="Unassembled WGS sequence"/>
</dbReference>
<dbReference type="InterPro" id="IPR006634">
    <property type="entry name" value="TLC-dom"/>
</dbReference>
<dbReference type="PANTHER" id="PTHR13439:SF0">
    <property type="entry name" value="TOPOISOMERASE I DAMAGE AFFECTED PROTEIN 4"/>
    <property type="match status" value="1"/>
</dbReference>
<dbReference type="GO" id="GO:0055088">
    <property type="term" value="P:lipid homeostasis"/>
    <property type="evidence" value="ECO:0007669"/>
    <property type="project" value="TreeGrafter"/>
</dbReference>
<dbReference type="GO" id="GO:0005783">
    <property type="term" value="C:endoplasmic reticulum"/>
    <property type="evidence" value="ECO:0007669"/>
    <property type="project" value="TreeGrafter"/>
</dbReference>
<feature type="transmembrane region" description="Helical" evidence="7">
    <location>
        <begin position="271"/>
        <end position="295"/>
    </location>
</feature>
<keyword evidence="2 5" id="KW-0812">Transmembrane</keyword>
<evidence type="ECO:0000256" key="4">
    <source>
        <dbReference type="ARBA" id="ARBA00023136"/>
    </source>
</evidence>
<organism evidence="9 10">
    <name type="scientific">Diatrype stigma</name>
    <dbReference type="NCBI Taxonomy" id="117547"/>
    <lineage>
        <taxon>Eukaryota</taxon>
        <taxon>Fungi</taxon>
        <taxon>Dikarya</taxon>
        <taxon>Ascomycota</taxon>
        <taxon>Pezizomycotina</taxon>
        <taxon>Sordariomycetes</taxon>
        <taxon>Xylariomycetidae</taxon>
        <taxon>Xylariales</taxon>
        <taxon>Diatrypaceae</taxon>
        <taxon>Diatrype</taxon>
    </lineage>
</organism>
<feature type="region of interest" description="Disordered" evidence="6">
    <location>
        <begin position="308"/>
        <end position="368"/>
    </location>
</feature>
<comment type="caution">
    <text evidence="9">The sequence shown here is derived from an EMBL/GenBank/DDBJ whole genome shotgun (WGS) entry which is preliminary data.</text>
</comment>
<dbReference type="PROSITE" id="PS50922">
    <property type="entry name" value="TLC"/>
    <property type="match status" value="1"/>
</dbReference>
<dbReference type="InterPro" id="IPR050846">
    <property type="entry name" value="TLCD"/>
</dbReference>
<dbReference type="GO" id="GO:0016020">
    <property type="term" value="C:membrane"/>
    <property type="evidence" value="ECO:0007669"/>
    <property type="project" value="UniProtKB-SubCell"/>
</dbReference>
<dbReference type="SMART" id="SM00724">
    <property type="entry name" value="TLC"/>
    <property type="match status" value="1"/>
</dbReference>
<feature type="transmembrane region" description="Helical" evidence="7">
    <location>
        <begin position="76"/>
        <end position="96"/>
    </location>
</feature>
<evidence type="ECO:0000256" key="5">
    <source>
        <dbReference type="PROSITE-ProRule" id="PRU00205"/>
    </source>
</evidence>
<accession>A0AAN9V488</accession>
<dbReference type="AlphaFoldDB" id="A0AAN9V488"/>
<evidence type="ECO:0000256" key="1">
    <source>
        <dbReference type="ARBA" id="ARBA00004141"/>
    </source>
</evidence>
<feature type="compositionally biased region" description="Acidic residues" evidence="6">
    <location>
        <begin position="358"/>
        <end position="368"/>
    </location>
</feature>
<evidence type="ECO:0000256" key="7">
    <source>
        <dbReference type="SAM" id="Phobius"/>
    </source>
</evidence>
<keyword evidence="3 7" id="KW-1133">Transmembrane helix</keyword>
<evidence type="ECO:0000256" key="2">
    <source>
        <dbReference type="ARBA" id="ARBA00022692"/>
    </source>
</evidence>
<comment type="subcellular location">
    <subcellularLocation>
        <location evidence="1">Membrane</location>
        <topology evidence="1">Multi-pass membrane protein</topology>
    </subcellularLocation>
</comment>
<evidence type="ECO:0000313" key="10">
    <source>
        <dbReference type="Proteomes" id="UP001320420"/>
    </source>
</evidence>
<evidence type="ECO:0000259" key="8">
    <source>
        <dbReference type="PROSITE" id="PS50922"/>
    </source>
</evidence>
<name>A0AAN9V488_9PEZI</name>
<gene>
    <name evidence="9" type="ORF">SLS62_000248</name>
</gene>
<evidence type="ECO:0000256" key="3">
    <source>
        <dbReference type="ARBA" id="ARBA00022989"/>
    </source>
</evidence>
<dbReference type="Pfam" id="PF03798">
    <property type="entry name" value="TRAM_LAG1_CLN8"/>
    <property type="match status" value="1"/>
</dbReference>
<evidence type="ECO:0000256" key="6">
    <source>
        <dbReference type="SAM" id="MobiDB-lite"/>
    </source>
</evidence>
<proteinExistence type="predicted"/>
<protein>
    <recommendedName>
        <fullName evidence="8">TLC domain-containing protein</fullName>
    </recommendedName>
</protein>
<dbReference type="EMBL" id="JAKJXP020000001">
    <property type="protein sequence ID" value="KAK7757870.1"/>
    <property type="molecule type" value="Genomic_DNA"/>
</dbReference>